<feature type="compositionally biased region" description="Low complexity" evidence="1">
    <location>
        <begin position="72"/>
        <end position="104"/>
    </location>
</feature>
<dbReference type="EMBL" id="GL433838">
    <property type="protein sequence ID" value="EFN57931.1"/>
    <property type="molecule type" value="Genomic_DNA"/>
</dbReference>
<sequence>MDAQAPEFYDAEADDKDEAWVQKMRGSHKSDALLSCPLCFTTLCIDCQQHAVYDNQFRAMFVMNCRQEAGQQLAQQQQQQQPEQQQQPGQAAAGAQQQQEGPASSQPPPSSRLNPVCCAVCETEVGLRDATDGVYIFINVFASNS</sequence>
<dbReference type="RefSeq" id="XP_005850033.1">
    <property type="nucleotide sequence ID" value="XM_005849971.1"/>
</dbReference>
<dbReference type="GeneID" id="17357614"/>
<accession>E1Z7J7</accession>
<gene>
    <name evidence="2" type="ORF">CHLNCDRAFT_20299</name>
</gene>
<dbReference type="STRING" id="554065.E1Z7J7"/>
<dbReference type="Proteomes" id="UP000008141">
    <property type="component" value="Unassembled WGS sequence"/>
</dbReference>
<dbReference type="KEGG" id="cvr:CHLNCDRAFT_20299"/>
<evidence type="ECO:0000256" key="1">
    <source>
        <dbReference type="SAM" id="MobiDB-lite"/>
    </source>
</evidence>
<feature type="region of interest" description="Disordered" evidence="1">
    <location>
        <begin position="72"/>
        <end position="112"/>
    </location>
</feature>
<dbReference type="InterPro" id="IPR019370">
    <property type="entry name" value="E2F-assoc_phosphoprotein"/>
</dbReference>
<dbReference type="eggNOG" id="KOG3395">
    <property type="taxonomic scope" value="Eukaryota"/>
</dbReference>
<evidence type="ECO:0000313" key="3">
    <source>
        <dbReference type="Proteomes" id="UP000008141"/>
    </source>
</evidence>
<dbReference type="OMA" id="IFVVNCK"/>
<evidence type="ECO:0008006" key="4">
    <source>
        <dbReference type="Google" id="ProtNLM"/>
    </source>
</evidence>
<dbReference type="OrthoDB" id="122464at2759"/>
<proteinExistence type="predicted"/>
<dbReference type="GO" id="GO:0005634">
    <property type="term" value="C:nucleus"/>
    <property type="evidence" value="ECO:0007669"/>
    <property type="project" value="TreeGrafter"/>
</dbReference>
<dbReference type="PANTHER" id="PTHR15967:SF0">
    <property type="entry name" value="E2F-ASSOCIATED PHOSPHOPROTEIN"/>
    <property type="match status" value="1"/>
</dbReference>
<dbReference type="AlphaFoldDB" id="E1Z7J7"/>
<dbReference type="InParanoid" id="E1Z7J7"/>
<protein>
    <recommendedName>
        <fullName evidence="4">E2F-associated phosphoprotein</fullName>
    </recommendedName>
</protein>
<evidence type="ECO:0000313" key="2">
    <source>
        <dbReference type="EMBL" id="EFN57931.1"/>
    </source>
</evidence>
<name>E1Z7J7_CHLVA</name>
<reference evidence="2 3" key="1">
    <citation type="journal article" date="2010" name="Plant Cell">
        <title>The Chlorella variabilis NC64A genome reveals adaptation to photosymbiosis, coevolution with viruses, and cryptic sex.</title>
        <authorList>
            <person name="Blanc G."/>
            <person name="Duncan G."/>
            <person name="Agarkova I."/>
            <person name="Borodovsky M."/>
            <person name="Gurnon J."/>
            <person name="Kuo A."/>
            <person name="Lindquist E."/>
            <person name="Lucas S."/>
            <person name="Pangilinan J."/>
            <person name="Polle J."/>
            <person name="Salamov A."/>
            <person name="Terry A."/>
            <person name="Yamada T."/>
            <person name="Dunigan D.D."/>
            <person name="Grigoriev I.V."/>
            <person name="Claverie J.M."/>
            <person name="Van Etten J.L."/>
        </authorList>
    </citation>
    <scope>NUCLEOTIDE SEQUENCE [LARGE SCALE GENOMIC DNA]</scope>
    <source>
        <strain evidence="2 3">NC64A</strain>
    </source>
</reference>
<dbReference type="Pfam" id="PF10238">
    <property type="entry name" value="Eapp_C"/>
    <property type="match status" value="1"/>
</dbReference>
<dbReference type="FunCoup" id="E1Z7J7">
    <property type="interactions" value="1260"/>
</dbReference>
<keyword evidence="3" id="KW-1185">Reference proteome</keyword>
<dbReference type="PANTHER" id="PTHR15967">
    <property type="entry name" value="E2F-ASSOCIATED PHOSPHOPROTEIN"/>
    <property type="match status" value="1"/>
</dbReference>
<organism evidence="3">
    <name type="scientific">Chlorella variabilis</name>
    <name type="common">Green alga</name>
    <dbReference type="NCBI Taxonomy" id="554065"/>
    <lineage>
        <taxon>Eukaryota</taxon>
        <taxon>Viridiplantae</taxon>
        <taxon>Chlorophyta</taxon>
        <taxon>core chlorophytes</taxon>
        <taxon>Trebouxiophyceae</taxon>
        <taxon>Chlorellales</taxon>
        <taxon>Chlorellaceae</taxon>
        <taxon>Chlorella clade</taxon>
        <taxon>Chlorella</taxon>
    </lineage>
</organism>